<accession>A0A1T1AY46</accession>
<feature type="domain" description="CheW-like" evidence="4">
    <location>
        <begin position="7"/>
        <end position="147"/>
    </location>
</feature>
<dbReference type="InterPro" id="IPR036061">
    <property type="entry name" value="CheW-like_dom_sf"/>
</dbReference>
<evidence type="ECO:0000256" key="3">
    <source>
        <dbReference type="ARBA" id="ARBA00022490"/>
    </source>
</evidence>
<dbReference type="Gene3D" id="2.40.50.180">
    <property type="entry name" value="CheA-289, Domain 4"/>
    <property type="match status" value="1"/>
</dbReference>
<evidence type="ECO:0000256" key="2">
    <source>
        <dbReference type="ARBA" id="ARBA00021483"/>
    </source>
</evidence>
<dbReference type="STRING" id="28066.RF819_04795"/>
<dbReference type="Proteomes" id="UP000190750">
    <property type="component" value="Unassembled WGS sequence"/>
</dbReference>
<dbReference type="PANTHER" id="PTHR22617">
    <property type="entry name" value="CHEMOTAXIS SENSOR HISTIDINE KINASE-RELATED"/>
    <property type="match status" value="1"/>
</dbReference>
<dbReference type="GO" id="GO:0007165">
    <property type="term" value="P:signal transduction"/>
    <property type="evidence" value="ECO:0007669"/>
    <property type="project" value="InterPro"/>
</dbReference>
<reference evidence="5 6" key="1">
    <citation type="submission" date="2017-01" db="EMBL/GenBank/DDBJ databases">
        <title>Genome sequencing of Rhodoferax fermentans JCM 7819.</title>
        <authorList>
            <person name="Kim Y.J."/>
            <person name="Farh M.E.-A."/>
            <person name="Yang D.-C."/>
        </authorList>
    </citation>
    <scope>NUCLEOTIDE SEQUENCE [LARGE SCALE GENOMIC DNA]</scope>
    <source>
        <strain evidence="5 6">JCM 7819</strain>
    </source>
</reference>
<sequence>MNRALAVSEFLAFKLGEEEYGIDILRVQEIRSFERPTRMANAPEHILGVVNLRGVIVPVVDMRIKFKLNPVNYDHFTVVIVLNIGSRVVGMVVDGVSDVITLSPEQLRPVPELSSAIGSDHLLAIGSLENRMLILIDIGKLMSSSDMGIDPSMA</sequence>
<comment type="subcellular location">
    <subcellularLocation>
        <location evidence="1">Cytoplasm</location>
    </subcellularLocation>
</comment>
<dbReference type="CDD" id="cd00732">
    <property type="entry name" value="CheW"/>
    <property type="match status" value="1"/>
</dbReference>
<comment type="caution">
    <text evidence="5">The sequence shown here is derived from an EMBL/GenBank/DDBJ whole genome shotgun (WGS) entry which is preliminary data.</text>
</comment>
<dbReference type="GO" id="GO:0005829">
    <property type="term" value="C:cytosol"/>
    <property type="evidence" value="ECO:0007669"/>
    <property type="project" value="TreeGrafter"/>
</dbReference>
<dbReference type="AlphaFoldDB" id="A0A1T1AY46"/>
<keyword evidence="3" id="KW-0963">Cytoplasm</keyword>
<name>A0A1T1AY46_RHOFE</name>
<evidence type="ECO:0000313" key="6">
    <source>
        <dbReference type="Proteomes" id="UP000190750"/>
    </source>
</evidence>
<organism evidence="5 6">
    <name type="scientific">Rhodoferax fermentans</name>
    <dbReference type="NCBI Taxonomy" id="28066"/>
    <lineage>
        <taxon>Bacteria</taxon>
        <taxon>Pseudomonadati</taxon>
        <taxon>Pseudomonadota</taxon>
        <taxon>Betaproteobacteria</taxon>
        <taxon>Burkholderiales</taxon>
        <taxon>Comamonadaceae</taxon>
        <taxon>Rhodoferax</taxon>
    </lineage>
</organism>
<dbReference type="Pfam" id="PF01584">
    <property type="entry name" value="CheW"/>
    <property type="match status" value="1"/>
</dbReference>
<dbReference type="GO" id="GO:0006935">
    <property type="term" value="P:chemotaxis"/>
    <property type="evidence" value="ECO:0007669"/>
    <property type="project" value="InterPro"/>
</dbReference>
<protein>
    <recommendedName>
        <fullName evidence="2">Chemotaxis protein CheW</fullName>
    </recommendedName>
</protein>
<evidence type="ECO:0000259" key="4">
    <source>
        <dbReference type="PROSITE" id="PS50851"/>
    </source>
</evidence>
<keyword evidence="6" id="KW-1185">Reference proteome</keyword>
<dbReference type="SUPFAM" id="SSF50341">
    <property type="entry name" value="CheW-like"/>
    <property type="match status" value="1"/>
</dbReference>
<dbReference type="EMBL" id="MTJN01000002">
    <property type="protein sequence ID" value="OOV08895.1"/>
    <property type="molecule type" value="Genomic_DNA"/>
</dbReference>
<gene>
    <name evidence="5" type="ORF">RF819_04795</name>
</gene>
<evidence type="ECO:0000256" key="1">
    <source>
        <dbReference type="ARBA" id="ARBA00004496"/>
    </source>
</evidence>
<proteinExistence type="predicted"/>
<dbReference type="SMART" id="SM00260">
    <property type="entry name" value="CheW"/>
    <property type="match status" value="1"/>
</dbReference>
<dbReference type="InterPro" id="IPR002545">
    <property type="entry name" value="CheW-lke_dom"/>
</dbReference>
<dbReference type="InterPro" id="IPR039315">
    <property type="entry name" value="CheW"/>
</dbReference>
<evidence type="ECO:0000313" key="5">
    <source>
        <dbReference type="EMBL" id="OOV08895.1"/>
    </source>
</evidence>
<dbReference type="PROSITE" id="PS50851">
    <property type="entry name" value="CHEW"/>
    <property type="match status" value="1"/>
</dbReference>
<dbReference type="Gene3D" id="2.30.30.40">
    <property type="entry name" value="SH3 Domains"/>
    <property type="match status" value="1"/>
</dbReference>
<dbReference type="PANTHER" id="PTHR22617:SF45">
    <property type="entry name" value="CHEMOTAXIS PROTEIN CHEW"/>
    <property type="match status" value="1"/>
</dbReference>